<dbReference type="PANTHER" id="PTHR45749">
    <property type="match status" value="1"/>
</dbReference>
<keyword evidence="2" id="KW-1185">Reference proteome</keyword>
<sequence length="117" mass="13117">MSIVLRYVSDGEIHEAFLCFKECHRLDAGGLCETILDTLQTSGIDPQRCCSQCYDGAAVMSGHLSGVQQRFKEVVPHATYVHCYAHRFNLVVVDLVKTHGRVCDLFVTLKQGFSTFF</sequence>
<evidence type="ECO:0000313" key="1">
    <source>
        <dbReference type="EMBL" id="KAI6659592.1"/>
    </source>
</evidence>
<gene>
    <name evidence="1" type="ORF">LOD99_14515</name>
</gene>
<reference evidence="1 2" key="1">
    <citation type="journal article" date="2023" name="BMC Biol.">
        <title>The compact genome of the sponge Oopsacas minuta (Hexactinellida) is lacking key metazoan core genes.</title>
        <authorList>
            <person name="Santini S."/>
            <person name="Schenkelaars Q."/>
            <person name="Jourda C."/>
            <person name="Duchesne M."/>
            <person name="Belahbib H."/>
            <person name="Rocher C."/>
            <person name="Selva M."/>
            <person name="Riesgo A."/>
            <person name="Vervoort M."/>
            <person name="Leys S.P."/>
            <person name="Kodjabachian L."/>
            <person name="Le Bivic A."/>
            <person name="Borchiellini C."/>
            <person name="Claverie J.M."/>
            <person name="Renard E."/>
        </authorList>
    </citation>
    <scope>NUCLEOTIDE SEQUENCE [LARGE SCALE GENOMIC DNA]</scope>
    <source>
        <strain evidence="1">SPO-2</strain>
    </source>
</reference>
<name>A0AAV7KEG2_9METZ</name>
<proteinExistence type="predicted"/>
<dbReference type="Proteomes" id="UP001165289">
    <property type="component" value="Unassembled WGS sequence"/>
</dbReference>
<dbReference type="EMBL" id="JAKMXF010000055">
    <property type="protein sequence ID" value="KAI6659592.1"/>
    <property type="molecule type" value="Genomic_DNA"/>
</dbReference>
<evidence type="ECO:0000313" key="2">
    <source>
        <dbReference type="Proteomes" id="UP001165289"/>
    </source>
</evidence>
<dbReference type="InterPro" id="IPR012337">
    <property type="entry name" value="RNaseH-like_sf"/>
</dbReference>
<dbReference type="AlphaFoldDB" id="A0AAV7KEG2"/>
<protein>
    <submittedName>
        <fullName evidence="1">Zinc finger MYM-type protein 1-like</fullName>
    </submittedName>
</protein>
<organism evidence="1 2">
    <name type="scientific">Oopsacas minuta</name>
    <dbReference type="NCBI Taxonomy" id="111878"/>
    <lineage>
        <taxon>Eukaryota</taxon>
        <taxon>Metazoa</taxon>
        <taxon>Porifera</taxon>
        <taxon>Hexactinellida</taxon>
        <taxon>Hexasterophora</taxon>
        <taxon>Lyssacinosida</taxon>
        <taxon>Leucopsacidae</taxon>
        <taxon>Oopsacas</taxon>
    </lineage>
</organism>
<dbReference type="SUPFAM" id="SSF53098">
    <property type="entry name" value="Ribonuclease H-like"/>
    <property type="match status" value="1"/>
</dbReference>
<accession>A0AAV7KEG2</accession>
<comment type="caution">
    <text evidence="1">The sequence shown here is derived from an EMBL/GenBank/DDBJ whole genome shotgun (WGS) entry which is preliminary data.</text>
</comment>
<dbReference type="PANTHER" id="PTHR45749:SF37">
    <property type="entry name" value="OS05G0311600 PROTEIN"/>
    <property type="match status" value="1"/>
</dbReference>